<reference evidence="2" key="3">
    <citation type="submission" date="2015-04" db="UniProtKB">
        <authorList>
            <consortium name="EnsemblPlants"/>
        </authorList>
    </citation>
    <scope>IDENTIFICATION</scope>
    <source>
        <strain evidence="2">cv. Jemalong A17</strain>
    </source>
</reference>
<gene>
    <name evidence="1" type="ordered locus">MTR_6g059740</name>
</gene>
<keyword evidence="3" id="KW-1185">Reference proteome</keyword>
<dbReference type="AlphaFoldDB" id="G7KMU8"/>
<reference evidence="1 3" key="2">
    <citation type="journal article" date="2014" name="BMC Genomics">
        <title>An improved genome release (version Mt4.0) for the model legume Medicago truncatula.</title>
        <authorList>
            <person name="Tang H."/>
            <person name="Krishnakumar V."/>
            <person name="Bidwell S."/>
            <person name="Rosen B."/>
            <person name="Chan A."/>
            <person name="Zhou S."/>
            <person name="Gentzbittel L."/>
            <person name="Childs K.L."/>
            <person name="Yandell M."/>
            <person name="Gundlach H."/>
            <person name="Mayer K.F."/>
            <person name="Schwartz D.C."/>
            <person name="Town C.D."/>
        </authorList>
    </citation>
    <scope>GENOME REANNOTATION</scope>
    <source>
        <strain evidence="2 3">cv. Jemalong A17</strain>
    </source>
</reference>
<evidence type="ECO:0000313" key="3">
    <source>
        <dbReference type="Proteomes" id="UP000002051"/>
    </source>
</evidence>
<dbReference type="EMBL" id="CM001222">
    <property type="protein sequence ID" value="AES75797.1"/>
    <property type="molecule type" value="Genomic_DNA"/>
</dbReference>
<evidence type="ECO:0000313" key="1">
    <source>
        <dbReference type="EMBL" id="AES75797.1"/>
    </source>
</evidence>
<dbReference type="HOGENOM" id="CLU_2641887_0_0_1"/>
<dbReference type="PaxDb" id="3880-AES75797"/>
<proteinExistence type="predicted"/>
<dbReference type="EnsemblPlants" id="AES75797">
    <property type="protein sequence ID" value="AES75797"/>
    <property type="gene ID" value="MTR_6g059740"/>
</dbReference>
<organism evidence="1 3">
    <name type="scientific">Medicago truncatula</name>
    <name type="common">Barrel medic</name>
    <name type="synonym">Medicago tribuloides</name>
    <dbReference type="NCBI Taxonomy" id="3880"/>
    <lineage>
        <taxon>Eukaryota</taxon>
        <taxon>Viridiplantae</taxon>
        <taxon>Streptophyta</taxon>
        <taxon>Embryophyta</taxon>
        <taxon>Tracheophyta</taxon>
        <taxon>Spermatophyta</taxon>
        <taxon>Magnoliopsida</taxon>
        <taxon>eudicotyledons</taxon>
        <taxon>Gunneridae</taxon>
        <taxon>Pentapetalae</taxon>
        <taxon>rosids</taxon>
        <taxon>fabids</taxon>
        <taxon>Fabales</taxon>
        <taxon>Fabaceae</taxon>
        <taxon>Papilionoideae</taxon>
        <taxon>50 kb inversion clade</taxon>
        <taxon>NPAAA clade</taxon>
        <taxon>Hologalegina</taxon>
        <taxon>IRL clade</taxon>
        <taxon>Trifolieae</taxon>
        <taxon>Medicago</taxon>
    </lineage>
</organism>
<evidence type="ECO:0000313" key="2">
    <source>
        <dbReference type="EnsemblPlants" id="AES75797"/>
    </source>
</evidence>
<accession>G7KMU8</accession>
<sequence length="77" mass="9189">MFVEKVINVDGGSTIYLNMYTYVDVFVRFRLSDQLRSSANPINDFGVVNVAYLERWVFRRLEYSHMCRLLYFAVLCY</sequence>
<protein>
    <submittedName>
        <fullName evidence="1 2">Uncharacterized protein</fullName>
    </submittedName>
</protein>
<dbReference type="Proteomes" id="UP000002051">
    <property type="component" value="Chromosome 6"/>
</dbReference>
<reference evidence="1 3" key="1">
    <citation type="journal article" date="2011" name="Nature">
        <title>The Medicago genome provides insight into the evolution of rhizobial symbioses.</title>
        <authorList>
            <person name="Young N.D."/>
            <person name="Debelle F."/>
            <person name="Oldroyd G.E."/>
            <person name="Geurts R."/>
            <person name="Cannon S.B."/>
            <person name="Udvardi M.K."/>
            <person name="Benedito V.A."/>
            <person name="Mayer K.F."/>
            <person name="Gouzy J."/>
            <person name="Schoof H."/>
            <person name="Van de Peer Y."/>
            <person name="Proost S."/>
            <person name="Cook D.R."/>
            <person name="Meyers B.C."/>
            <person name="Spannagl M."/>
            <person name="Cheung F."/>
            <person name="De Mita S."/>
            <person name="Krishnakumar V."/>
            <person name="Gundlach H."/>
            <person name="Zhou S."/>
            <person name="Mudge J."/>
            <person name="Bharti A.K."/>
            <person name="Murray J.D."/>
            <person name="Naoumkina M.A."/>
            <person name="Rosen B."/>
            <person name="Silverstein K.A."/>
            <person name="Tang H."/>
            <person name="Rombauts S."/>
            <person name="Zhao P.X."/>
            <person name="Zhou P."/>
            <person name="Barbe V."/>
            <person name="Bardou P."/>
            <person name="Bechner M."/>
            <person name="Bellec A."/>
            <person name="Berger A."/>
            <person name="Berges H."/>
            <person name="Bidwell S."/>
            <person name="Bisseling T."/>
            <person name="Choisne N."/>
            <person name="Couloux A."/>
            <person name="Denny R."/>
            <person name="Deshpande S."/>
            <person name="Dai X."/>
            <person name="Doyle J.J."/>
            <person name="Dudez A.M."/>
            <person name="Farmer A.D."/>
            <person name="Fouteau S."/>
            <person name="Franken C."/>
            <person name="Gibelin C."/>
            <person name="Gish J."/>
            <person name="Goldstein S."/>
            <person name="Gonzalez A.J."/>
            <person name="Green P.J."/>
            <person name="Hallab A."/>
            <person name="Hartog M."/>
            <person name="Hua A."/>
            <person name="Humphray S.J."/>
            <person name="Jeong D.H."/>
            <person name="Jing Y."/>
            <person name="Jocker A."/>
            <person name="Kenton S.M."/>
            <person name="Kim D.J."/>
            <person name="Klee K."/>
            <person name="Lai H."/>
            <person name="Lang C."/>
            <person name="Lin S."/>
            <person name="Macmil S.L."/>
            <person name="Magdelenat G."/>
            <person name="Matthews L."/>
            <person name="McCorrison J."/>
            <person name="Monaghan E.L."/>
            <person name="Mun J.H."/>
            <person name="Najar F.Z."/>
            <person name="Nicholson C."/>
            <person name="Noirot C."/>
            <person name="O'Bleness M."/>
            <person name="Paule C.R."/>
            <person name="Poulain J."/>
            <person name="Prion F."/>
            <person name="Qin B."/>
            <person name="Qu C."/>
            <person name="Retzel E.F."/>
            <person name="Riddle C."/>
            <person name="Sallet E."/>
            <person name="Samain S."/>
            <person name="Samson N."/>
            <person name="Sanders I."/>
            <person name="Saurat O."/>
            <person name="Scarpelli C."/>
            <person name="Schiex T."/>
            <person name="Segurens B."/>
            <person name="Severin A.J."/>
            <person name="Sherrier D.J."/>
            <person name="Shi R."/>
            <person name="Sims S."/>
            <person name="Singer S.R."/>
            <person name="Sinharoy S."/>
            <person name="Sterck L."/>
            <person name="Viollet A."/>
            <person name="Wang B.B."/>
            <person name="Wang K."/>
            <person name="Wang M."/>
            <person name="Wang X."/>
            <person name="Warfsmann J."/>
            <person name="Weissenbach J."/>
            <person name="White D.D."/>
            <person name="White J.D."/>
            <person name="Wiley G.B."/>
            <person name="Wincker P."/>
            <person name="Xing Y."/>
            <person name="Yang L."/>
            <person name="Yao Z."/>
            <person name="Ying F."/>
            <person name="Zhai J."/>
            <person name="Zhou L."/>
            <person name="Zuber A."/>
            <person name="Denarie J."/>
            <person name="Dixon R.A."/>
            <person name="May G.D."/>
            <person name="Schwartz D.C."/>
            <person name="Rogers J."/>
            <person name="Quetier F."/>
            <person name="Town C.D."/>
            <person name="Roe B.A."/>
        </authorList>
    </citation>
    <scope>NUCLEOTIDE SEQUENCE [LARGE SCALE GENOMIC DNA]</scope>
    <source>
        <strain evidence="1">A17</strain>
        <strain evidence="2 3">cv. Jemalong A17</strain>
    </source>
</reference>
<name>G7KMU8_MEDTR</name>